<dbReference type="OrthoDB" id="196355at2"/>
<evidence type="ECO:0000256" key="1">
    <source>
        <dbReference type="SAM" id="Phobius"/>
    </source>
</evidence>
<dbReference type="Pfam" id="PF09935">
    <property type="entry name" value="DUF2167"/>
    <property type="match status" value="1"/>
</dbReference>
<dbReference type="InterPro" id="IPR018682">
    <property type="entry name" value="DUF2167_membr"/>
</dbReference>
<dbReference type="AlphaFoldDB" id="A0A517QZH5"/>
<feature type="transmembrane region" description="Helical" evidence="1">
    <location>
        <begin position="279"/>
        <end position="295"/>
    </location>
</feature>
<proteinExistence type="predicted"/>
<gene>
    <name evidence="3" type="ORF">Pan189_14050</name>
</gene>
<keyword evidence="1" id="KW-0472">Membrane</keyword>
<accession>A0A517QZH5</accession>
<reference evidence="3 4" key="1">
    <citation type="submission" date="2019-02" db="EMBL/GenBank/DDBJ databases">
        <title>Deep-cultivation of Planctomycetes and their phenomic and genomic characterization uncovers novel biology.</title>
        <authorList>
            <person name="Wiegand S."/>
            <person name="Jogler M."/>
            <person name="Boedeker C."/>
            <person name="Pinto D."/>
            <person name="Vollmers J."/>
            <person name="Rivas-Marin E."/>
            <person name="Kohn T."/>
            <person name="Peeters S.H."/>
            <person name="Heuer A."/>
            <person name="Rast P."/>
            <person name="Oberbeckmann S."/>
            <person name="Bunk B."/>
            <person name="Jeske O."/>
            <person name="Meyerdierks A."/>
            <person name="Storesund J.E."/>
            <person name="Kallscheuer N."/>
            <person name="Luecker S."/>
            <person name="Lage O.M."/>
            <person name="Pohl T."/>
            <person name="Merkel B.J."/>
            <person name="Hornburger P."/>
            <person name="Mueller R.-W."/>
            <person name="Bruemmer F."/>
            <person name="Labrenz M."/>
            <person name="Spormann A.M."/>
            <person name="Op den Camp H."/>
            <person name="Overmann J."/>
            <person name="Amann R."/>
            <person name="Jetten M.S.M."/>
            <person name="Mascher T."/>
            <person name="Medema M.H."/>
            <person name="Devos D.P."/>
            <person name="Kaster A.-K."/>
            <person name="Ovreas L."/>
            <person name="Rohde M."/>
            <person name="Galperin M.Y."/>
            <person name="Jogler C."/>
        </authorList>
    </citation>
    <scope>NUCLEOTIDE SEQUENCE [LARGE SCALE GENOMIC DNA]</scope>
    <source>
        <strain evidence="3 4">Pan189</strain>
    </source>
</reference>
<keyword evidence="4" id="KW-1185">Reference proteome</keyword>
<protein>
    <recommendedName>
        <fullName evidence="5">DUF2167 domain-containing protein</fullName>
    </recommendedName>
</protein>
<organism evidence="3 4">
    <name type="scientific">Stratiformator vulcanicus</name>
    <dbReference type="NCBI Taxonomy" id="2527980"/>
    <lineage>
        <taxon>Bacteria</taxon>
        <taxon>Pseudomonadati</taxon>
        <taxon>Planctomycetota</taxon>
        <taxon>Planctomycetia</taxon>
        <taxon>Planctomycetales</taxon>
        <taxon>Planctomycetaceae</taxon>
        <taxon>Stratiformator</taxon>
    </lineage>
</organism>
<evidence type="ECO:0000313" key="4">
    <source>
        <dbReference type="Proteomes" id="UP000317318"/>
    </source>
</evidence>
<feature type="chain" id="PRO_5022169303" description="DUF2167 domain-containing protein" evidence="2">
    <location>
        <begin position="28"/>
        <end position="303"/>
    </location>
</feature>
<dbReference type="EMBL" id="CP036268">
    <property type="protein sequence ID" value="QDT37039.1"/>
    <property type="molecule type" value="Genomic_DNA"/>
</dbReference>
<keyword evidence="1" id="KW-0812">Transmembrane</keyword>
<sequence length="303" mass="32682" precursor="true">MSRFSARLIRLSLTCGVLALLTPTAHAQDGADAPIDPEFLEIQRLFNSIEWTYGPATAPIGDNASIELTEGYQITGSAGSQAWNKITQNPPDSTVATLMPSDDESSWFIAFEFEDSGYVKDDEAADLDADAILKSMQQGTEASNKYRQQQGWGAIHVDGWIVEPTYDEETNHLVWATDLRADDGGRSANYSIRLLGRRGVMNAILVCDPEKMSEILPKVNQLLEGFEYNDGERYAQWTTGDKVAAYGLTGLITGGAFVAAAKTGLLAKLGMLLAKGGKAIVFVILAIGAGIYKLFGGRSSQAS</sequence>
<keyword evidence="1" id="KW-1133">Transmembrane helix</keyword>
<evidence type="ECO:0000256" key="2">
    <source>
        <dbReference type="SAM" id="SignalP"/>
    </source>
</evidence>
<dbReference type="Proteomes" id="UP000317318">
    <property type="component" value="Chromosome"/>
</dbReference>
<evidence type="ECO:0008006" key="5">
    <source>
        <dbReference type="Google" id="ProtNLM"/>
    </source>
</evidence>
<evidence type="ECO:0000313" key="3">
    <source>
        <dbReference type="EMBL" id="QDT37039.1"/>
    </source>
</evidence>
<feature type="signal peptide" evidence="2">
    <location>
        <begin position="1"/>
        <end position="27"/>
    </location>
</feature>
<feature type="transmembrane region" description="Helical" evidence="1">
    <location>
        <begin position="243"/>
        <end position="267"/>
    </location>
</feature>
<dbReference type="RefSeq" id="WP_145363188.1">
    <property type="nucleotide sequence ID" value="NZ_CP036268.1"/>
</dbReference>
<keyword evidence="2" id="KW-0732">Signal</keyword>
<name>A0A517QZH5_9PLAN</name>
<dbReference type="KEGG" id="svp:Pan189_14050"/>